<sequence>MKLKMFKSLSICGLVALGLVSSTVSASASKIKKGKHYINAMNVSVIYKFHHTKHGVKRTQSCYVKKVKPFKLTKTYKYKGETYYYIPVTKGYVTNEYLYPVK</sequence>
<name>A0ABT0I236_9LACO</name>
<organism evidence="2 3">
    <name type="scientific">Apilactobacillus xinyiensis</name>
    <dbReference type="NCBI Taxonomy" id="2841032"/>
    <lineage>
        <taxon>Bacteria</taxon>
        <taxon>Bacillati</taxon>
        <taxon>Bacillota</taxon>
        <taxon>Bacilli</taxon>
        <taxon>Lactobacillales</taxon>
        <taxon>Lactobacillaceae</taxon>
        <taxon>Apilactobacillus</taxon>
    </lineage>
</organism>
<accession>A0ABT0I236</accession>
<evidence type="ECO:0000256" key="1">
    <source>
        <dbReference type="SAM" id="SignalP"/>
    </source>
</evidence>
<reference evidence="2 3" key="1">
    <citation type="submission" date="2021-11" db="EMBL/GenBank/DDBJ databases">
        <title>Comparative genomics of bee honey and flower isolates.</title>
        <authorList>
            <person name="Bechtner J.D."/>
            <person name="Gallus M.K."/>
            <person name="Ehrmann M."/>
        </authorList>
    </citation>
    <scope>NUCLEOTIDE SEQUENCE [LARGE SCALE GENOMIC DNA]</scope>
    <source>
        <strain evidence="2 3">M161</strain>
    </source>
</reference>
<dbReference type="RefSeq" id="WP_248601699.1">
    <property type="nucleotide sequence ID" value="NZ_JAJIAO010000004.1"/>
</dbReference>
<comment type="caution">
    <text evidence="2">The sequence shown here is derived from an EMBL/GenBank/DDBJ whole genome shotgun (WGS) entry which is preliminary data.</text>
</comment>
<evidence type="ECO:0008006" key="4">
    <source>
        <dbReference type="Google" id="ProtNLM"/>
    </source>
</evidence>
<protein>
    <recommendedName>
        <fullName evidence="4">Surface layer protein A domain-containing protein</fullName>
    </recommendedName>
</protein>
<gene>
    <name evidence="2" type="ORF">LNP07_04545</name>
</gene>
<dbReference type="Proteomes" id="UP001522905">
    <property type="component" value="Unassembled WGS sequence"/>
</dbReference>
<feature type="signal peptide" evidence="1">
    <location>
        <begin position="1"/>
        <end position="26"/>
    </location>
</feature>
<evidence type="ECO:0000313" key="3">
    <source>
        <dbReference type="Proteomes" id="UP001522905"/>
    </source>
</evidence>
<proteinExistence type="predicted"/>
<keyword evidence="1" id="KW-0732">Signal</keyword>
<keyword evidence="3" id="KW-1185">Reference proteome</keyword>
<evidence type="ECO:0000313" key="2">
    <source>
        <dbReference type="EMBL" id="MCK8624780.1"/>
    </source>
</evidence>
<feature type="chain" id="PRO_5046348989" description="Surface layer protein A domain-containing protein" evidence="1">
    <location>
        <begin position="27"/>
        <end position="102"/>
    </location>
</feature>
<dbReference type="EMBL" id="JAJIAO010000004">
    <property type="protein sequence ID" value="MCK8624780.1"/>
    <property type="molecule type" value="Genomic_DNA"/>
</dbReference>